<proteinExistence type="predicted"/>
<dbReference type="AlphaFoldDB" id="A0A2P2PR85"/>
<dbReference type="EMBL" id="GGEC01076766">
    <property type="protein sequence ID" value="MBX57250.1"/>
    <property type="molecule type" value="Transcribed_RNA"/>
</dbReference>
<sequence>MINDMSRYNYYNHKIHQQKIFTDKKQNVMEIRKNFREIGQAKQHFKISGCKVNKLNNYKLLHNREIQNYNCMLNSVCHFTVHLGHFSKHKARKKKKITISRQYTDH</sequence>
<accession>A0A2P2PR85</accession>
<organism evidence="1">
    <name type="scientific">Rhizophora mucronata</name>
    <name type="common">Asiatic mangrove</name>
    <dbReference type="NCBI Taxonomy" id="61149"/>
    <lineage>
        <taxon>Eukaryota</taxon>
        <taxon>Viridiplantae</taxon>
        <taxon>Streptophyta</taxon>
        <taxon>Embryophyta</taxon>
        <taxon>Tracheophyta</taxon>
        <taxon>Spermatophyta</taxon>
        <taxon>Magnoliopsida</taxon>
        <taxon>eudicotyledons</taxon>
        <taxon>Gunneridae</taxon>
        <taxon>Pentapetalae</taxon>
        <taxon>rosids</taxon>
        <taxon>fabids</taxon>
        <taxon>Malpighiales</taxon>
        <taxon>Rhizophoraceae</taxon>
        <taxon>Rhizophora</taxon>
    </lineage>
</organism>
<reference evidence="1" key="1">
    <citation type="submission" date="2018-02" db="EMBL/GenBank/DDBJ databases">
        <title>Rhizophora mucronata_Transcriptome.</title>
        <authorList>
            <person name="Meera S.P."/>
            <person name="Sreeshan A."/>
            <person name="Augustine A."/>
        </authorList>
    </citation>
    <scope>NUCLEOTIDE SEQUENCE</scope>
    <source>
        <tissue evidence="1">Leaf</tissue>
    </source>
</reference>
<evidence type="ECO:0000313" key="1">
    <source>
        <dbReference type="EMBL" id="MBX57250.1"/>
    </source>
</evidence>
<protein>
    <submittedName>
        <fullName evidence="1">Uncharacterized protein</fullName>
    </submittedName>
</protein>
<name>A0A2P2PR85_RHIMU</name>